<evidence type="ECO:0000313" key="1">
    <source>
        <dbReference type="EMBL" id="ABC91944.1"/>
    </source>
</evidence>
<organism evidence="1 2">
    <name type="scientific">Rhizobium etli (strain ATCC 51251 / DSM 11541 / JCM 21823 / NBRC 15573 / CFN 42)</name>
    <dbReference type="NCBI Taxonomy" id="347834"/>
    <lineage>
        <taxon>Bacteria</taxon>
        <taxon>Pseudomonadati</taxon>
        <taxon>Pseudomonadota</taxon>
        <taxon>Alphaproteobacteria</taxon>
        <taxon>Hyphomicrobiales</taxon>
        <taxon>Rhizobiaceae</taxon>
        <taxon>Rhizobium/Agrobacterium group</taxon>
        <taxon>Rhizobium</taxon>
    </lineage>
</organism>
<reference evidence="1 2" key="1">
    <citation type="journal article" date="2006" name="Proc. Natl. Acad. Sci. U.S.A.">
        <title>The partitioned Rhizobium etli genome: genetic and metabolic redundancy in seven interacting replicons.</title>
        <authorList>
            <person name="Gonzalez V."/>
            <person name="Santamaria R.I."/>
            <person name="Bustos P."/>
            <person name="Hernandez-Gonzalez I."/>
            <person name="Medrano-Soto A."/>
            <person name="Moreno-Hagelsieb G."/>
            <person name="Janga S.C."/>
            <person name="Ramirez M.A."/>
            <person name="Jimenez-Jacinto V."/>
            <person name="Collado-Vides J."/>
            <person name="Davila G."/>
        </authorList>
    </citation>
    <scope>NUCLEOTIDE SEQUENCE [LARGE SCALE GENOMIC DNA]</scope>
    <source>
        <strain evidence="2">ATCC 51251 / DSM 11541 / JCM 21823 / NBRC 15573 / CFN 42</strain>
    </source>
</reference>
<dbReference type="AlphaFoldDB" id="Q2K5E2"/>
<proteinExistence type="predicted"/>
<evidence type="ECO:0000313" key="2">
    <source>
        <dbReference type="Proteomes" id="UP000001936"/>
    </source>
</evidence>
<dbReference type="HOGENOM" id="CLU_1720878_0_0_5"/>
<name>Q2K5E2_RHIEC</name>
<dbReference type="KEGG" id="ret:RHE_CH03179"/>
<keyword evidence="2" id="KW-1185">Reference proteome</keyword>
<gene>
    <name evidence="1" type="ordered locus">RHE_CH03179</name>
</gene>
<protein>
    <submittedName>
        <fullName evidence="1">Uncharacterized protein</fullName>
    </submittedName>
</protein>
<sequence length="152" mass="16708">MSATYVRKSLPLCRQSSHQPSFDREPRGLSLLGPTLLIAAKTNKMKIFEATISALACRLDVIPCGQVWDRREPVAFAILVMKSRKSHSGLANSASPALYLECFPLATVSVLRDFAQAITAPLQCLVDLAKSRSGLLSILLKWMPPGERLSQR</sequence>
<dbReference type="Proteomes" id="UP000001936">
    <property type="component" value="Chromosome"/>
</dbReference>
<dbReference type="EMBL" id="CP000133">
    <property type="protein sequence ID" value="ABC91944.1"/>
    <property type="molecule type" value="Genomic_DNA"/>
</dbReference>
<accession>Q2K5E2</accession>